<protein>
    <submittedName>
        <fullName evidence="2">Tetratricopeptide (TPR) repeat protein</fullName>
    </submittedName>
</protein>
<feature type="repeat" description="TPR" evidence="1">
    <location>
        <begin position="91"/>
        <end position="124"/>
    </location>
</feature>
<dbReference type="InterPro" id="IPR011990">
    <property type="entry name" value="TPR-like_helical_dom_sf"/>
</dbReference>
<dbReference type="InterPro" id="IPR019734">
    <property type="entry name" value="TPR_rpt"/>
</dbReference>
<name>A0ABV2GQ59_9HYPH</name>
<reference evidence="2 3" key="1">
    <citation type="submission" date="2024-06" db="EMBL/GenBank/DDBJ databases">
        <title>Genomic Encyclopedia of Type Strains, Phase IV (KMG-IV): sequencing the most valuable type-strain genomes for metagenomic binning, comparative biology and taxonomic classification.</title>
        <authorList>
            <person name="Goeker M."/>
        </authorList>
    </citation>
    <scope>NUCLEOTIDE SEQUENCE [LARGE SCALE GENOMIC DNA]</scope>
    <source>
        <strain evidence="2 3">DSM 100022</strain>
    </source>
</reference>
<dbReference type="Gene3D" id="1.25.40.10">
    <property type="entry name" value="Tetratricopeptide repeat domain"/>
    <property type="match status" value="1"/>
</dbReference>
<evidence type="ECO:0000256" key="1">
    <source>
        <dbReference type="PROSITE-ProRule" id="PRU00339"/>
    </source>
</evidence>
<evidence type="ECO:0000313" key="2">
    <source>
        <dbReference type="EMBL" id="MET3580423.1"/>
    </source>
</evidence>
<evidence type="ECO:0000313" key="3">
    <source>
        <dbReference type="Proteomes" id="UP001549204"/>
    </source>
</evidence>
<dbReference type="EMBL" id="JBEPMC010000005">
    <property type="protein sequence ID" value="MET3580423.1"/>
    <property type="molecule type" value="Genomic_DNA"/>
</dbReference>
<organism evidence="2 3">
    <name type="scientific">Mesorhizobium robiniae</name>
    <dbReference type="NCBI Taxonomy" id="559315"/>
    <lineage>
        <taxon>Bacteria</taxon>
        <taxon>Pseudomonadati</taxon>
        <taxon>Pseudomonadota</taxon>
        <taxon>Alphaproteobacteria</taxon>
        <taxon>Hyphomicrobiales</taxon>
        <taxon>Phyllobacteriaceae</taxon>
        <taxon>Mesorhizobium</taxon>
    </lineage>
</organism>
<dbReference type="PROSITE" id="PS50005">
    <property type="entry name" value="TPR"/>
    <property type="match status" value="1"/>
</dbReference>
<sequence>MTEQTSPLMQNLRRSGVWFAASVLVLAASSIGLSRFLETETPTVSLALDPLNINALIGELTNDLNDTSNVPDLDALLAKAERALRFDLADARLYSLIGEIKYRQGEKDQAYELFDQARRLSKTEIHALQRSIGRSIETGDLPKAVGGIDILLRRWPDQFPAIAEGLPTILSNPDGYQAVLAAIRAAAPWRASLLVALGKTPEGLDFANRLLLDLTGSTAPPNSSELSYVIHGYIRQKEYEQAYRLFLFSLSDQERKLGGYIFNSTFEPVSSGSGKPFDWQVGDQSGLEVTFATSQAAVEGEGGATVRFLNTPVKNTALQQYIELPPGSYKISLLASARNLKLPKDLYWSIRCVGPAGEITRFNISEGTYNRQALSQDFSVGPAGCPMQLLKLETAAIAESWRFRYVGTLVMHKLSIERLPS</sequence>
<dbReference type="Proteomes" id="UP001549204">
    <property type="component" value="Unassembled WGS sequence"/>
</dbReference>
<dbReference type="RefSeq" id="WP_354492148.1">
    <property type="nucleotide sequence ID" value="NZ_JBEPMC010000005.1"/>
</dbReference>
<gene>
    <name evidence="2" type="ORF">ABID19_003461</name>
</gene>
<dbReference type="SUPFAM" id="SSF48452">
    <property type="entry name" value="TPR-like"/>
    <property type="match status" value="1"/>
</dbReference>
<keyword evidence="3" id="KW-1185">Reference proteome</keyword>
<keyword evidence="1" id="KW-0802">TPR repeat</keyword>
<proteinExistence type="predicted"/>
<comment type="caution">
    <text evidence="2">The sequence shown here is derived from an EMBL/GenBank/DDBJ whole genome shotgun (WGS) entry which is preliminary data.</text>
</comment>
<accession>A0ABV2GQ59</accession>